<evidence type="ECO:0000259" key="13">
    <source>
        <dbReference type="PROSITE" id="PS50157"/>
    </source>
</evidence>
<feature type="compositionally biased region" description="Low complexity" evidence="12">
    <location>
        <begin position="577"/>
        <end position="596"/>
    </location>
</feature>
<feature type="region of interest" description="Disordered" evidence="12">
    <location>
        <begin position="345"/>
        <end position="373"/>
    </location>
</feature>
<gene>
    <name evidence="14" type="ORF">COCON_G00010050</name>
</gene>
<feature type="domain" description="C2H2-type" evidence="13">
    <location>
        <begin position="262"/>
        <end position="289"/>
    </location>
</feature>
<comment type="similarity">
    <text evidence="2">Belongs to the krueppel C2H2-type zinc-finger protein family.</text>
</comment>
<feature type="domain" description="C2H2-type" evidence="13">
    <location>
        <begin position="1053"/>
        <end position="1080"/>
    </location>
</feature>
<dbReference type="InterPro" id="IPR013087">
    <property type="entry name" value="Znf_C2H2_type"/>
</dbReference>
<feature type="domain" description="C2H2-type" evidence="13">
    <location>
        <begin position="533"/>
        <end position="560"/>
    </location>
</feature>
<evidence type="ECO:0000256" key="8">
    <source>
        <dbReference type="ARBA" id="ARBA00023125"/>
    </source>
</evidence>
<dbReference type="FunFam" id="3.30.160.60:FF:001673">
    <property type="entry name" value="Zinc finger protein 536"/>
    <property type="match status" value="1"/>
</dbReference>
<evidence type="ECO:0000256" key="7">
    <source>
        <dbReference type="ARBA" id="ARBA00023015"/>
    </source>
</evidence>
<feature type="compositionally biased region" description="Pro residues" evidence="12">
    <location>
        <begin position="831"/>
        <end position="845"/>
    </location>
</feature>
<dbReference type="SMART" id="SM00355">
    <property type="entry name" value="ZnF_C2H2"/>
    <property type="match status" value="12"/>
</dbReference>
<dbReference type="Proteomes" id="UP001152803">
    <property type="component" value="Unassembled WGS sequence"/>
</dbReference>
<dbReference type="GO" id="GO:0008270">
    <property type="term" value="F:zinc ion binding"/>
    <property type="evidence" value="ECO:0007669"/>
    <property type="project" value="UniProtKB-KW"/>
</dbReference>
<evidence type="ECO:0000256" key="6">
    <source>
        <dbReference type="ARBA" id="ARBA00022833"/>
    </source>
</evidence>
<feature type="region of interest" description="Disordered" evidence="12">
    <location>
        <begin position="1"/>
        <end position="21"/>
    </location>
</feature>
<organism evidence="14 15">
    <name type="scientific">Conger conger</name>
    <name type="common">Conger eel</name>
    <name type="synonym">Muraena conger</name>
    <dbReference type="NCBI Taxonomy" id="82655"/>
    <lineage>
        <taxon>Eukaryota</taxon>
        <taxon>Metazoa</taxon>
        <taxon>Chordata</taxon>
        <taxon>Craniata</taxon>
        <taxon>Vertebrata</taxon>
        <taxon>Euteleostomi</taxon>
        <taxon>Actinopterygii</taxon>
        <taxon>Neopterygii</taxon>
        <taxon>Teleostei</taxon>
        <taxon>Anguilliformes</taxon>
        <taxon>Congridae</taxon>
        <taxon>Conger</taxon>
    </lineage>
</organism>
<dbReference type="GO" id="GO:0000978">
    <property type="term" value="F:RNA polymerase II cis-regulatory region sequence-specific DNA binding"/>
    <property type="evidence" value="ECO:0007669"/>
    <property type="project" value="TreeGrafter"/>
</dbReference>
<evidence type="ECO:0000313" key="15">
    <source>
        <dbReference type="Proteomes" id="UP001152803"/>
    </source>
</evidence>
<keyword evidence="5 11" id="KW-0863">Zinc-finger</keyword>
<keyword evidence="10" id="KW-0539">Nucleus</keyword>
<reference evidence="14" key="1">
    <citation type="journal article" date="2023" name="Science">
        <title>Genome structures resolve the early diversification of teleost fishes.</title>
        <authorList>
            <person name="Parey E."/>
            <person name="Louis A."/>
            <person name="Montfort J."/>
            <person name="Bouchez O."/>
            <person name="Roques C."/>
            <person name="Iampietro C."/>
            <person name="Lluch J."/>
            <person name="Castinel A."/>
            <person name="Donnadieu C."/>
            <person name="Desvignes T."/>
            <person name="Floi Bucao C."/>
            <person name="Jouanno E."/>
            <person name="Wen M."/>
            <person name="Mejri S."/>
            <person name="Dirks R."/>
            <person name="Jansen H."/>
            <person name="Henkel C."/>
            <person name="Chen W.J."/>
            <person name="Zahm M."/>
            <person name="Cabau C."/>
            <person name="Klopp C."/>
            <person name="Thompson A.W."/>
            <person name="Robinson-Rechavi M."/>
            <person name="Braasch I."/>
            <person name="Lecointre G."/>
            <person name="Bobe J."/>
            <person name="Postlethwait J.H."/>
            <person name="Berthelot C."/>
            <person name="Roest Crollius H."/>
            <person name="Guiguen Y."/>
        </authorList>
    </citation>
    <scope>NUCLEOTIDE SEQUENCE</scope>
    <source>
        <strain evidence="14">Concon-B</strain>
    </source>
</reference>
<proteinExistence type="inferred from homology"/>
<dbReference type="OrthoDB" id="8852887at2759"/>
<dbReference type="SUPFAM" id="SSF57667">
    <property type="entry name" value="beta-beta-alpha zinc fingers"/>
    <property type="match status" value="4"/>
</dbReference>
<dbReference type="FunFam" id="3.30.160.60:FF:000652">
    <property type="entry name" value="Zinc finger protein 516"/>
    <property type="match status" value="1"/>
</dbReference>
<evidence type="ECO:0000256" key="9">
    <source>
        <dbReference type="ARBA" id="ARBA00023163"/>
    </source>
</evidence>
<feature type="compositionally biased region" description="Low complexity" evidence="12">
    <location>
        <begin position="800"/>
        <end position="814"/>
    </location>
</feature>
<feature type="compositionally biased region" description="Acidic residues" evidence="12">
    <location>
        <begin position="214"/>
        <end position="229"/>
    </location>
</feature>
<dbReference type="PROSITE" id="PS50157">
    <property type="entry name" value="ZINC_FINGER_C2H2_2"/>
    <property type="match status" value="7"/>
</dbReference>
<dbReference type="InterPro" id="IPR051967">
    <property type="entry name" value="Krueppel_C2H2-ZF"/>
</dbReference>
<feature type="compositionally biased region" description="Basic and acidic residues" evidence="12">
    <location>
        <begin position="1132"/>
        <end position="1155"/>
    </location>
</feature>
<feature type="domain" description="C2H2-type" evidence="13">
    <location>
        <begin position="26"/>
        <end position="53"/>
    </location>
</feature>
<feature type="domain" description="C2H2-type" evidence="13">
    <location>
        <begin position="323"/>
        <end position="350"/>
    </location>
</feature>
<feature type="region of interest" description="Disordered" evidence="12">
    <location>
        <begin position="1113"/>
        <end position="1169"/>
    </location>
</feature>
<feature type="region of interest" description="Disordered" evidence="12">
    <location>
        <begin position="684"/>
        <end position="724"/>
    </location>
</feature>
<keyword evidence="9" id="KW-0804">Transcription</keyword>
<feature type="domain" description="C2H2-type" evidence="13">
    <location>
        <begin position="234"/>
        <end position="261"/>
    </location>
</feature>
<dbReference type="PROSITE" id="PS00028">
    <property type="entry name" value="ZINC_FINGER_C2H2_1"/>
    <property type="match status" value="6"/>
</dbReference>
<keyword evidence="4" id="KW-0677">Repeat</keyword>
<dbReference type="EMBL" id="JAFJMO010000001">
    <property type="protein sequence ID" value="KAJ8288346.1"/>
    <property type="molecule type" value="Genomic_DNA"/>
</dbReference>
<evidence type="ECO:0000256" key="12">
    <source>
        <dbReference type="SAM" id="MobiDB-lite"/>
    </source>
</evidence>
<feature type="region of interest" description="Disordered" evidence="12">
    <location>
        <begin position="557"/>
        <end position="608"/>
    </location>
</feature>
<dbReference type="AlphaFoldDB" id="A0A9Q1I8Z2"/>
<dbReference type="Pfam" id="PF00096">
    <property type="entry name" value="zf-C2H2"/>
    <property type="match status" value="5"/>
</dbReference>
<keyword evidence="6" id="KW-0862">Zinc</keyword>
<dbReference type="FunFam" id="3.30.160.60:FF:000083">
    <property type="entry name" value="Immunodeficiency virus type I enhancer binding protein 1"/>
    <property type="match status" value="1"/>
</dbReference>
<feature type="region of interest" description="Disordered" evidence="12">
    <location>
        <begin position="777"/>
        <end position="906"/>
    </location>
</feature>
<accession>A0A9Q1I8Z2</accession>
<feature type="compositionally biased region" description="Polar residues" evidence="12">
    <location>
        <begin position="708"/>
        <end position="724"/>
    </location>
</feature>
<keyword evidence="15" id="KW-1185">Reference proteome</keyword>
<feature type="region of interest" description="Disordered" evidence="12">
    <location>
        <begin position="454"/>
        <end position="530"/>
    </location>
</feature>
<feature type="compositionally biased region" description="Polar residues" evidence="12">
    <location>
        <begin position="646"/>
        <end position="657"/>
    </location>
</feature>
<evidence type="ECO:0000313" key="14">
    <source>
        <dbReference type="EMBL" id="KAJ8288346.1"/>
    </source>
</evidence>
<evidence type="ECO:0000256" key="2">
    <source>
        <dbReference type="ARBA" id="ARBA00006991"/>
    </source>
</evidence>
<dbReference type="Gene3D" id="3.30.160.60">
    <property type="entry name" value="Classic Zinc Finger"/>
    <property type="match status" value="7"/>
</dbReference>
<dbReference type="InterPro" id="IPR036236">
    <property type="entry name" value="Znf_C2H2_sf"/>
</dbReference>
<sequence length="1169" mass="126396">MERREGSEDGSKASRSDSEEEKSLCHSCGICGKSFPFQSSLSQHMRKHTGARPYKCPYCEHRASQKGNLKVHIRSHKIGTLSHGYKDEEEEEEAGLVELGEGQVGEGLDGGCTSPTESASACNGTAPEERPKTLMRSVKREKAGAGDPGESLLQCPLCRRVLGSRAELEQHSQVCRRPYRCRLCGYEAQREDQLLSHVEKAHITVDGSAGEGEAGPDEGGEEGEVEGEAGEGDFPCEVCGQAFTQAWFLKAHMKKHAGTFDHGCRVCGRRFREAWFLKNHMKSHGSRASGRATRSRAEAENAATINEVGQDEVSGAGVTCLYQLCSKCGNFFHNRENLRAHERVHNQTHPAKPGGKQQGRGKHGDGDPDGPAAKRRLVECLGLVPVGLKGPSAQRMLGKRIPELDPVCSYQAWQLATRGKVVEAPENGRNLGWDEALADADVAYDRDKGAYVLVGQEKRKREPEPHAVGGKRRSSANQAPQTGSSSSGSGGNHRNNDRHSHASSGDLSPDSLSDSEYRPPSRQGRRASRSKGAECFECGKMFRSHQQMALHLRVHRKEGRAGGEGGAGGATRWGSVSEAESGSASPGSPPSSALGEDGTGERGQLQTTDEKPYVCNLCNFATSDSTFFASHVQDHQEDVRTASAPGANTQVSVSSANDTDRESHSSQSKLRKALLQQPIRHPALCPRANQNPADAQTSENRSPDRSPLNLSVQSDGWRGGSSSLLKDGLVRHRCSYCSYVTHYPEVLWMHQTVSHKVNSSALAPKWATRTVLKAPKEGLAFPRRTGPPPVLGGKECPALPSTQTSRTRPPTSVTTKRDKAGSQPSTSQARAPPPPPTSRPAPGSAPSPTAGKNQPKAPKRKAEEPQHGRPRVEIYPKVSPSAGALEKSAGVSPRSAPSPKTGVRQADRYLLPQEGLGFMLSSKHGLSDHGRALASPLPQLPPHLSLSRTKTHSPQPHPAARGPPPDSWAAESIVGGYGSSQSLWSAVPGSRAPYAEVKQEQTGEASDTPADILSFLKNCNSHDLATLYHRWGSANPLLDHTGALRSLVRQGDYICRECGKSFSQPSHLRTHMRSHTGPETSERPFRCQLCPYSASQKGNLKTHVMCVHGVPFDNATYPDGRARQPGSDDPEDRPGDRDRDRHLPPENTHLDREPDALTATNRQIRNPAN</sequence>
<evidence type="ECO:0000256" key="10">
    <source>
        <dbReference type="ARBA" id="ARBA00023242"/>
    </source>
</evidence>
<dbReference type="GO" id="GO:0000981">
    <property type="term" value="F:DNA-binding transcription factor activity, RNA polymerase II-specific"/>
    <property type="evidence" value="ECO:0007669"/>
    <property type="project" value="TreeGrafter"/>
</dbReference>
<dbReference type="FunFam" id="3.30.160.60:FF:000075">
    <property type="entry name" value="Putative zinc finger protein 536"/>
    <property type="match status" value="1"/>
</dbReference>
<feature type="region of interest" description="Disordered" evidence="12">
    <location>
        <begin position="641"/>
        <end position="671"/>
    </location>
</feature>
<feature type="compositionally biased region" description="Basic and acidic residues" evidence="12">
    <location>
        <begin position="860"/>
        <end position="874"/>
    </location>
</feature>
<feature type="compositionally biased region" description="Gly residues" evidence="12">
    <location>
        <begin position="562"/>
        <end position="571"/>
    </location>
</feature>
<feature type="compositionally biased region" description="Pro residues" evidence="12">
    <location>
        <begin position="955"/>
        <end position="966"/>
    </location>
</feature>
<keyword evidence="3" id="KW-0479">Metal-binding</keyword>
<comment type="subcellular location">
    <subcellularLocation>
        <location evidence="1">Nucleus</location>
    </subcellularLocation>
</comment>
<evidence type="ECO:0000256" key="1">
    <source>
        <dbReference type="ARBA" id="ARBA00004123"/>
    </source>
</evidence>
<evidence type="ECO:0000256" key="5">
    <source>
        <dbReference type="ARBA" id="ARBA00022771"/>
    </source>
</evidence>
<keyword evidence="7" id="KW-0805">Transcription regulation</keyword>
<evidence type="ECO:0000256" key="11">
    <source>
        <dbReference type="PROSITE-ProRule" id="PRU00042"/>
    </source>
</evidence>
<evidence type="ECO:0000256" key="3">
    <source>
        <dbReference type="ARBA" id="ARBA00022723"/>
    </source>
</evidence>
<feature type="region of interest" description="Disordered" evidence="12">
    <location>
        <begin position="204"/>
        <end position="229"/>
    </location>
</feature>
<name>A0A9Q1I8Z2_CONCO</name>
<feature type="region of interest" description="Disordered" evidence="12">
    <location>
        <begin position="920"/>
        <end position="972"/>
    </location>
</feature>
<dbReference type="PANTHER" id="PTHR45925:SF3">
    <property type="entry name" value="ZINC FINGER PROTEIN 516"/>
    <property type="match status" value="1"/>
</dbReference>
<comment type="caution">
    <text evidence="14">The sequence shown here is derived from an EMBL/GenBank/DDBJ whole genome shotgun (WGS) entry which is preliminary data.</text>
</comment>
<protein>
    <recommendedName>
        <fullName evidence="13">C2H2-type domain-containing protein</fullName>
    </recommendedName>
</protein>
<evidence type="ECO:0000256" key="4">
    <source>
        <dbReference type="ARBA" id="ARBA00022737"/>
    </source>
</evidence>
<feature type="domain" description="C2H2-type" evidence="13">
    <location>
        <begin position="54"/>
        <end position="76"/>
    </location>
</feature>
<dbReference type="GO" id="GO:0005634">
    <property type="term" value="C:nucleus"/>
    <property type="evidence" value="ECO:0007669"/>
    <property type="project" value="UniProtKB-SubCell"/>
</dbReference>
<dbReference type="PANTHER" id="PTHR45925">
    <property type="entry name" value="ZINC FINGER PROTEIN"/>
    <property type="match status" value="1"/>
</dbReference>
<keyword evidence="8" id="KW-0238">DNA-binding</keyword>
<feature type="compositionally biased region" description="Low complexity" evidence="12">
    <location>
        <begin position="503"/>
        <end position="514"/>
    </location>
</feature>
<feature type="compositionally biased region" description="Basic and acidic residues" evidence="12">
    <location>
        <begin position="456"/>
        <end position="465"/>
    </location>
</feature>
<feature type="compositionally biased region" description="Polar residues" evidence="12">
    <location>
        <begin position="1158"/>
        <end position="1169"/>
    </location>
</feature>
<feature type="compositionally biased region" description="Polar residues" evidence="12">
    <location>
        <begin position="688"/>
        <end position="700"/>
    </location>
</feature>